<evidence type="ECO:0000256" key="8">
    <source>
        <dbReference type="SAM" id="SignalP"/>
    </source>
</evidence>
<keyword evidence="5 6" id="KW-0449">Lipoprotein</keyword>
<evidence type="ECO:0000256" key="1">
    <source>
        <dbReference type="ARBA" id="ARBA00022729"/>
    </source>
</evidence>
<evidence type="ECO:0000256" key="3">
    <source>
        <dbReference type="ARBA" id="ARBA00023139"/>
    </source>
</evidence>
<gene>
    <name evidence="6" type="primary">lptE</name>
    <name evidence="9" type="ORF">OK345_01655</name>
</gene>
<evidence type="ECO:0000256" key="5">
    <source>
        <dbReference type="ARBA" id="ARBA00023288"/>
    </source>
</evidence>
<sequence>MTRFLFALVIAASLAGCGFHLRNTLTLPADTPAVKVQSSVRYSELVKLLERGLRASGAEVADDTAVEGAARLQIRSERWGDLPIAIDARGRAQEYSLRYATVFVFYRGDGSVLVPEQVIELSRDYISQPTDVTGTTTEREILADELRRDMSASILRRIDSVIRAELERAPEATEPAESTEPTEPGEPTEPVEPTEPTQPVDQGA</sequence>
<dbReference type="HAMAP" id="MF_01186">
    <property type="entry name" value="LPS_assembly_LptE"/>
    <property type="match status" value="1"/>
</dbReference>
<comment type="caution">
    <text evidence="9">The sequence shown here is derived from an EMBL/GenBank/DDBJ whole genome shotgun (WGS) entry which is preliminary data.</text>
</comment>
<reference evidence="9 10" key="1">
    <citation type="submission" date="2022-10" db="EMBL/GenBank/DDBJ databases">
        <title>Xanthomonas sp. H13-6.</title>
        <authorList>
            <person name="Liu X."/>
            <person name="Deng Z."/>
            <person name="Jiang Y."/>
            <person name="Yu T."/>
            <person name="Ai J."/>
        </authorList>
    </citation>
    <scope>NUCLEOTIDE SEQUENCE [LARGE SCALE GENOMIC DNA]</scope>
    <source>
        <strain evidence="9 10">H13-6</strain>
    </source>
</reference>
<evidence type="ECO:0000256" key="4">
    <source>
        <dbReference type="ARBA" id="ARBA00023237"/>
    </source>
</evidence>
<feature type="chain" id="PRO_5047333362" description="LPS-assembly lipoprotein LptE" evidence="8">
    <location>
        <begin position="23"/>
        <end position="204"/>
    </location>
</feature>
<protein>
    <recommendedName>
        <fullName evidence="6">LPS-assembly lipoprotein LptE</fullName>
    </recommendedName>
</protein>
<feature type="compositionally biased region" description="Low complexity" evidence="7">
    <location>
        <begin position="194"/>
        <end position="204"/>
    </location>
</feature>
<dbReference type="EMBL" id="JAPCHY010000001">
    <property type="protein sequence ID" value="MCW4471215.1"/>
    <property type="molecule type" value="Genomic_DNA"/>
</dbReference>
<dbReference type="Pfam" id="PF04390">
    <property type="entry name" value="LptE"/>
    <property type="match status" value="1"/>
</dbReference>
<accession>A0ABT3JSS2</accession>
<dbReference type="RefSeq" id="WP_265126155.1">
    <property type="nucleotide sequence ID" value="NZ_JAPCHY010000001.1"/>
</dbReference>
<proteinExistence type="inferred from homology"/>
<organism evidence="9 10">
    <name type="scientific">Xanthomonas chitinilytica</name>
    <dbReference type="NCBI Taxonomy" id="2989819"/>
    <lineage>
        <taxon>Bacteria</taxon>
        <taxon>Pseudomonadati</taxon>
        <taxon>Pseudomonadota</taxon>
        <taxon>Gammaproteobacteria</taxon>
        <taxon>Lysobacterales</taxon>
        <taxon>Lysobacteraceae</taxon>
        <taxon>Xanthomonas</taxon>
    </lineage>
</organism>
<dbReference type="PANTHER" id="PTHR38098:SF1">
    <property type="entry name" value="LPS-ASSEMBLY LIPOPROTEIN LPTE"/>
    <property type="match status" value="1"/>
</dbReference>
<dbReference type="PROSITE" id="PS51257">
    <property type="entry name" value="PROKAR_LIPOPROTEIN"/>
    <property type="match status" value="1"/>
</dbReference>
<evidence type="ECO:0000256" key="6">
    <source>
        <dbReference type="HAMAP-Rule" id="MF_01186"/>
    </source>
</evidence>
<dbReference type="Gene3D" id="3.30.160.150">
    <property type="entry name" value="Lipoprotein like domain"/>
    <property type="match status" value="1"/>
</dbReference>
<feature type="signal peptide" evidence="8">
    <location>
        <begin position="1"/>
        <end position="22"/>
    </location>
</feature>
<dbReference type="PANTHER" id="PTHR38098">
    <property type="entry name" value="LPS-ASSEMBLY LIPOPROTEIN LPTE"/>
    <property type="match status" value="1"/>
</dbReference>
<evidence type="ECO:0000313" key="10">
    <source>
        <dbReference type="Proteomes" id="UP001209922"/>
    </source>
</evidence>
<comment type="subcellular location">
    <subcellularLocation>
        <location evidence="6">Cell outer membrane</location>
        <topology evidence="6">Lipid-anchor</topology>
    </subcellularLocation>
</comment>
<feature type="compositionally biased region" description="Low complexity" evidence="7">
    <location>
        <begin position="172"/>
        <end position="182"/>
    </location>
</feature>
<evidence type="ECO:0000256" key="2">
    <source>
        <dbReference type="ARBA" id="ARBA00023136"/>
    </source>
</evidence>
<keyword evidence="3 6" id="KW-0564">Palmitate</keyword>
<keyword evidence="10" id="KW-1185">Reference proteome</keyword>
<dbReference type="Proteomes" id="UP001209922">
    <property type="component" value="Unassembled WGS sequence"/>
</dbReference>
<comment type="subunit">
    <text evidence="6">Component of the lipopolysaccharide transport and assembly complex. Interacts with LptD.</text>
</comment>
<evidence type="ECO:0000313" key="9">
    <source>
        <dbReference type="EMBL" id="MCW4471215.1"/>
    </source>
</evidence>
<feature type="region of interest" description="Disordered" evidence="7">
    <location>
        <begin position="166"/>
        <end position="204"/>
    </location>
</feature>
<comment type="similarity">
    <text evidence="6">Belongs to the LptE lipoprotein family.</text>
</comment>
<comment type="function">
    <text evidence="6">Together with LptD, is involved in the assembly of lipopolysaccharide (LPS) at the surface of the outer membrane. Required for the proper assembly of LptD. Binds LPS and may serve as the LPS recognition site at the outer membrane.</text>
</comment>
<keyword evidence="4 6" id="KW-0998">Cell outer membrane</keyword>
<evidence type="ECO:0000256" key="7">
    <source>
        <dbReference type="SAM" id="MobiDB-lite"/>
    </source>
</evidence>
<name>A0ABT3JSS2_9XANT</name>
<keyword evidence="1 6" id="KW-0732">Signal</keyword>
<keyword evidence="2 6" id="KW-0472">Membrane</keyword>
<dbReference type="InterPro" id="IPR007485">
    <property type="entry name" value="LPS_assembly_LptE"/>
</dbReference>